<evidence type="ECO:0000313" key="3">
    <source>
        <dbReference type="Proteomes" id="UP000807115"/>
    </source>
</evidence>
<proteinExistence type="predicted"/>
<dbReference type="EMBL" id="CM027680">
    <property type="protein sequence ID" value="KAG0546578.1"/>
    <property type="molecule type" value="Genomic_DNA"/>
</dbReference>
<sequence>MLHLVLHLDLGEITGKPALETNGEQSRKQDLDGSLSSTWRREVMKT</sequence>
<comment type="caution">
    <text evidence="2">The sequence shown here is derived from an EMBL/GenBank/DDBJ whole genome shotgun (WGS) entry which is preliminary data.</text>
</comment>
<evidence type="ECO:0000256" key="1">
    <source>
        <dbReference type="SAM" id="MobiDB-lite"/>
    </source>
</evidence>
<evidence type="ECO:0000313" key="2">
    <source>
        <dbReference type="EMBL" id="KAG0546578.1"/>
    </source>
</evidence>
<reference evidence="2" key="1">
    <citation type="journal article" date="2019" name="BMC Genomics">
        <title>A new reference genome for Sorghum bicolor reveals high levels of sequence similarity between sweet and grain genotypes: implications for the genetics of sugar metabolism.</title>
        <authorList>
            <person name="Cooper E.A."/>
            <person name="Brenton Z.W."/>
            <person name="Flinn B.S."/>
            <person name="Jenkins J."/>
            <person name="Shu S."/>
            <person name="Flowers D."/>
            <person name="Luo F."/>
            <person name="Wang Y."/>
            <person name="Xia P."/>
            <person name="Barry K."/>
            <person name="Daum C."/>
            <person name="Lipzen A."/>
            <person name="Yoshinaga Y."/>
            <person name="Schmutz J."/>
            <person name="Saski C."/>
            <person name="Vermerris W."/>
            <person name="Kresovich S."/>
        </authorList>
    </citation>
    <scope>NUCLEOTIDE SEQUENCE</scope>
</reference>
<gene>
    <name evidence="2" type="ORF">BDA96_01G006600</name>
</gene>
<name>A0A921RU96_SORBI</name>
<protein>
    <submittedName>
        <fullName evidence="2">Uncharacterized protein</fullName>
    </submittedName>
</protein>
<dbReference type="Proteomes" id="UP000807115">
    <property type="component" value="Chromosome 1"/>
</dbReference>
<accession>A0A921RU96</accession>
<feature type="region of interest" description="Disordered" evidence="1">
    <location>
        <begin position="17"/>
        <end position="46"/>
    </location>
</feature>
<organism evidence="2 3">
    <name type="scientific">Sorghum bicolor</name>
    <name type="common">Sorghum</name>
    <name type="synonym">Sorghum vulgare</name>
    <dbReference type="NCBI Taxonomy" id="4558"/>
    <lineage>
        <taxon>Eukaryota</taxon>
        <taxon>Viridiplantae</taxon>
        <taxon>Streptophyta</taxon>
        <taxon>Embryophyta</taxon>
        <taxon>Tracheophyta</taxon>
        <taxon>Spermatophyta</taxon>
        <taxon>Magnoliopsida</taxon>
        <taxon>Liliopsida</taxon>
        <taxon>Poales</taxon>
        <taxon>Poaceae</taxon>
        <taxon>PACMAD clade</taxon>
        <taxon>Panicoideae</taxon>
        <taxon>Andropogonodae</taxon>
        <taxon>Andropogoneae</taxon>
        <taxon>Sorghinae</taxon>
        <taxon>Sorghum</taxon>
    </lineage>
</organism>
<reference evidence="2" key="2">
    <citation type="submission" date="2020-10" db="EMBL/GenBank/DDBJ databases">
        <authorList>
            <person name="Cooper E.A."/>
            <person name="Brenton Z.W."/>
            <person name="Flinn B.S."/>
            <person name="Jenkins J."/>
            <person name="Shu S."/>
            <person name="Flowers D."/>
            <person name="Luo F."/>
            <person name="Wang Y."/>
            <person name="Xia P."/>
            <person name="Barry K."/>
            <person name="Daum C."/>
            <person name="Lipzen A."/>
            <person name="Yoshinaga Y."/>
            <person name="Schmutz J."/>
            <person name="Saski C."/>
            <person name="Vermerris W."/>
            <person name="Kresovich S."/>
        </authorList>
    </citation>
    <scope>NUCLEOTIDE SEQUENCE</scope>
</reference>
<dbReference type="AlphaFoldDB" id="A0A921RU96"/>